<dbReference type="PANTHER" id="PTHR33121:SF70">
    <property type="entry name" value="SIGNALING PROTEIN YKOW"/>
    <property type="match status" value="1"/>
</dbReference>
<dbReference type="InterPro" id="IPR035919">
    <property type="entry name" value="EAL_sf"/>
</dbReference>
<feature type="domain" description="EAL" evidence="1">
    <location>
        <begin position="277"/>
        <end position="527"/>
    </location>
</feature>
<dbReference type="InterPro" id="IPR043128">
    <property type="entry name" value="Rev_trsase/Diguanyl_cyclase"/>
</dbReference>
<feature type="domain" description="GGDEF" evidence="2">
    <location>
        <begin position="135"/>
        <end position="265"/>
    </location>
</feature>
<reference evidence="3" key="1">
    <citation type="submission" date="2022-10" db="EMBL/GenBank/DDBJ databases">
        <title>Candidatus Kirkpatrella diaphorinas gen. nov., sp. nov., an uncultured endosymbiont identified in a population of Diaphorina citri from Hawaii.</title>
        <authorList>
            <person name="Henry E.M."/>
            <person name="Carlson C.R."/>
            <person name="Kuo Y.-W."/>
        </authorList>
    </citation>
    <scope>NUCLEOTIDE SEQUENCE</scope>
    <source>
        <strain evidence="3">CADCRV1</strain>
    </source>
</reference>
<evidence type="ECO:0000259" key="2">
    <source>
        <dbReference type="PROSITE" id="PS50887"/>
    </source>
</evidence>
<dbReference type="InterPro" id="IPR000160">
    <property type="entry name" value="GGDEF_dom"/>
</dbReference>
<dbReference type="Gene3D" id="3.30.70.270">
    <property type="match status" value="1"/>
</dbReference>
<dbReference type="EMBL" id="CP107052">
    <property type="protein sequence ID" value="UYH51761.1"/>
    <property type="molecule type" value="Genomic_DNA"/>
</dbReference>
<evidence type="ECO:0000313" key="4">
    <source>
        <dbReference type="Proteomes" id="UP001163831"/>
    </source>
</evidence>
<dbReference type="InterPro" id="IPR029787">
    <property type="entry name" value="Nucleotide_cyclase"/>
</dbReference>
<gene>
    <name evidence="3" type="ORF">N5W20_02525</name>
</gene>
<dbReference type="CDD" id="cd01948">
    <property type="entry name" value="EAL"/>
    <property type="match status" value="1"/>
</dbReference>
<keyword evidence="4" id="KW-1185">Reference proteome</keyword>
<dbReference type="InterPro" id="IPR050706">
    <property type="entry name" value="Cyclic-di-GMP_PDE-like"/>
</dbReference>
<sequence length="533" mass="59572">MSRHLLGADRLVLLTLNEKKHPVRVIARGRVDLPSVESVMPALRHHDAHIEIAETGVATAFGRYDDKSYVVTQFGHLKSSPEETLSRLRKILPYFSTIFAPPHPSLSVKSLPGRSECLDFIRQQMDGERHLPRRRSFSVIRVSLGSLDHINQLYGWDVANQIIDKLAARIAQSGTHYALIGHSGGGNFILVTLPGDNRTVVDLHISTLRNIMSRPVQIGDIQYAPDMNFAVATYPEHGHDPMSLLRIADLEVEKKGWHRRRKTHVPPDEGLTPAQAPQRLEQELLAAIEKKELSFQWQPTTSLSSMKIVSREALLRWDRPGHGLVSAATLIPCAEISGLIERLDEWSLRAACRAAANWHDALSVCVNISPTWLYQERLSKLLERILSDVSLDPARLQIDLTEKADFGPSAAVYRELARIRAMGVCIALDDFGSGYSSLERLSLYPVDKIKVSRSFLTKLGTDPRSSRILQHIVHLARGLNITCCAKGVETEQQMAFLASYGYEEVQGFLLGAPQEAALPQRRKKLKTCKPVKT</sequence>
<name>A0ABY6GJR3_9PROT</name>
<dbReference type="RefSeq" id="WP_319807356.1">
    <property type="nucleotide sequence ID" value="NZ_CP107052.1"/>
</dbReference>
<protein>
    <submittedName>
        <fullName evidence="3">EAL domain-containing protein</fullName>
    </submittedName>
</protein>
<dbReference type="SUPFAM" id="SSF55073">
    <property type="entry name" value="Nucleotide cyclase"/>
    <property type="match status" value="1"/>
</dbReference>
<dbReference type="Proteomes" id="UP001163831">
    <property type="component" value="Chromosome"/>
</dbReference>
<dbReference type="SMART" id="SM00267">
    <property type="entry name" value="GGDEF"/>
    <property type="match status" value="1"/>
</dbReference>
<dbReference type="Pfam" id="PF00990">
    <property type="entry name" value="GGDEF"/>
    <property type="match status" value="1"/>
</dbReference>
<organism evidence="3 4">
    <name type="scientific">Candidatus Kirkpatrickella diaphorinae</name>
    <dbReference type="NCBI Taxonomy" id="2984322"/>
    <lineage>
        <taxon>Bacteria</taxon>
        <taxon>Pseudomonadati</taxon>
        <taxon>Pseudomonadota</taxon>
        <taxon>Alphaproteobacteria</taxon>
        <taxon>Acetobacterales</taxon>
        <taxon>Acetobacteraceae</taxon>
        <taxon>Candidatus Kirkpatrickella</taxon>
    </lineage>
</organism>
<dbReference type="InterPro" id="IPR001633">
    <property type="entry name" value="EAL_dom"/>
</dbReference>
<dbReference type="PANTHER" id="PTHR33121">
    <property type="entry name" value="CYCLIC DI-GMP PHOSPHODIESTERASE PDEF"/>
    <property type="match status" value="1"/>
</dbReference>
<dbReference type="SUPFAM" id="SSF141868">
    <property type="entry name" value="EAL domain-like"/>
    <property type="match status" value="1"/>
</dbReference>
<dbReference type="SMART" id="SM00052">
    <property type="entry name" value="EAL"/>
    <property type="match status" value="1"/>
</dbReference>
<dbReference type="Gene3D" id="3.20.20.450">
    <property type="entry name" value="EAL domain"/>
    <property type="match status" value="1"/>
</dbReference>
<accession>A0ABY6GJR3</accession>
<evidence type="ECO:0000259" key="1">
    <source>
        <dbReference type="PROSITE" id="PS50883"/>
    </source>
</evidence>
<proteinExistence type="predicted"/>
<dbReference type="PROSITE" id="PS50887">
    <property type="entry name" value="GGDEF"/>
    <property type="match status" value="1"/>
</dbReference>
<evidence type="ECO:0000313" key="3">
    <source>
        <dbReference type="EMBL" id="UYH51761.1"/>
    </source>
</evidence>
<dbReference type="Pfam" id="PF00563">
    <property type="entry name" value="EAL"/>
    <property type="match status" value="1"/>
</dbReference>
<dbReference type="PROSITE" id="PS50883">
    <property type="entry name" value="EAL"/>
    <property type="match status" value="1"/>
</dbReference>